<accession>A0ABQ9VKJ9</accession>
<gene>
    <name evidence="7" type="primary">FER1L4_5</name>
    <name evidence="7" type="ORF">P7K49_009649</name>
</gene>
<dbReference type="EMBL" id="JASSZA010000005">
    <property type="protein sequence ID" value="KAK2109903.1"/>
    <property type="molecule type" value="Genomic_DNA"/>
</dbReference>
<comment type="caution">
    <text evidence="7">The sequence shown here is derived from an EMBL/GenBank/DDBJ whole genome shotgun (WGS) entry which is preliminary data.</text>
</comment>
<dbReference type="InterPro" id="IPR035892">
    <property type="entry name" value="C2_domain_sf"/>
</dbReference>
<keyword evidence="5" id="KW-0472">Membrane</keyword>
<protein>
    <submittedName>
        <fullName evidence="7">Fer-1-like protein 4</fullName>
    </submittedName>
</protein>
<evidence type="ECO:0000256" key="5">
    <source>
        <dbReference type="ARBA" id="ARBA00023136"/>
    </source>
</evidence>
<dbReference type="InterPro" id="IPR037721">
    <property type="entry name" value="Ferlin"/>
</dbReference>
<dbReference type="SUPFAM" id="SSF49562">
    <property type="entry name" value="C2 domain (Calcium/lipid-binding domain, CaLB)"/>
    <property type="match status" value="1"/>
</dbReference>
<keyword evidence="8" id="KW-1185">Reference proteome</keyword>
<dbReference type="PROSITE" id="PS50004">
    <property type="entry name" value="C2"/>
    <property type="match status" value="1"/>
</dbReference>
<dbReference type="Pfam" id="PF08151">
    <property type="entry name" value="FerI"/>
    <property type="match status" value="1"/>
</dbReference>
<evidence type="ECO:0000256" key="3">
    <source>
        <dbReference type="ARBA" id="ARBA00022737"/>
    </source>
</evidence>
<keyword evidence="4" id="KW-1133">Transmembrane helix</keyword>
<reference evidence="7 8" key="1">
    <citation type="submission" date="2023-05" db="EMBL/GenBank/DDBJ databases">
        <title>B98-5 Cell Line De Novo Hybrid Assembly: An Optical Mapping Approach.</title>
        <authorList>
            <person name="Kananen K."/>
            <person name="Auerbach J.A."/>
            <person name="Kautto E."/>
            <person name="Blachly J.S."/>
        </authorList>
    </citation>
    <scope>NUCLEOTIDE SEQUENCE [LARGE SCALE GENOMIC DNA]</scope>
    <source>
        <strain evidence="7">B95-8</strain>
        <tissue evidence="7">Cell line</tissue>
    </source>
</reference>
<evidence type="ECO:0000256" key="2">
    <source>
        <dbReference type="ARBA" id="ARBA00022692"/>
    </source>
</evidence>
<dbReference type="Proteomes" id="UP001266305">
    <property type="component" value="Unassembled WGS sequence"/>
</dbReference>
<organism evidence="7 8">
    <name type="scientific">Saguinus oedipus</name>
    <name type="common">Cotton-top tamarin</name>
    <name type="synonym">Oedipomidas oedipus</name>
    <dbReference type="NCBI Taxonomy" id="9490"/>
    <lineage>
        <taxon>Eukaryota</taxon>
        <taxon>Metazoa</taxon>
        <taxon>Chordata</taxon>
        <taxon>Craniata</taxon>
        <taxon>Vertebrata</taxon>
        <taxon>Euteleostomi</taxon>
        <taxon>Mammalia</taxon>
        <taxon>Eutheria</taxon>
        <taxon>Euarchontoglires</taxon>
        <taxon>Primates</taxon>
        <taxon>Haplorrhini</taxon>
        <taxon>Platyrrhini</taxon>
        <taxon>Cebidae</taxon>
        <taxon>Callitrichinae</taxon>
        <taxon>Saguinus</taxon>
    </lineage>
</organism>
<evidence type="ECO:0000256" key="1">
    <source>
        <dbReference type="ARBA" id="ARBA00004167"/>
    </source>
</evidence>
<evidence type="ECO:0000256" key="4">
    <source>
        <dbReference type="ARBA" id="ARBA00022989"/>
    </source>
</evidence>
<feature type="domain" description="C2" evidence="6">
    <location>
        <begin position="38"/>
        <end position="159"/>
    </location>
</feature>
<dbReference type="InterPro" id="IPR012968">
    <property type="entry name" value="FerIin_dom"/>
</dbReference>
<dbReference type="PANTHER" id="PTHR12546:SF36">
    <property type="entry name" value="FER-1-LIKE PROTEIN 4"/>
    <property type="match status" value="1"/>
</dbReference>
<evidence type="ECO:0000313" key="7">
    <source>
        <dbReference type="EMBL" id="KAK2109903.1"/>
    </source>
</evidence>
<evidence type="ECO:0000259" key="6">
    <source>
        <dbReference type="PROSITE" id="PS50004"/>
    </source>
</evidence>
<dbReference type="SMART" id="SM01202">
    <property type="entry name" value="FerI"/>
    <property type="match status" value="1"/>
</dbReference>
<dbReference type="Gene3D" id="2.60.40.150">
    <property type="entry name" value="C2 domain"/>
    <property type="match status" value="1"/>
</dbReference>
<dbReference type="SMART" id="SM00239">
    <property type="entry name" value="C2"/>
    <property type="match status" value="1"/>
</dbReference>
<comment type="subcellular location">
    <subcellularLocation>
        <location evidence="1">Membrane</location>
        <topology evidence="1">Single-pass membrane protein</topology>
    </subcellularLocation>
</comment>
<keyword evidence="3" id="KW-0677">Repeat</keyword>
<dbReference type="Pfam" id="PF00168">
    <property type="entry name" value="C2"/>
    <property type="match status" value="1"/>
</dbReference>
<keyword evidence="2" id="KW-0812">Transmembrane</keyword>
<name>A0ABQ9VKJ9_SAGOE</name>
<proteinExistence type="predicted"/>
<dbReference type="PANTHER" id="PTHR12546">
    <property type="entry name" value="FER-1-LIKE"/>
    <property type="match status" value="1"/>
</dbReference>
<evidence type="ECO:0000313" key="8">
    <source>
        <dbReference type="Proteomes" id="UP001266305"/>
    </source>
</evidence>
<dbReference type="InterPro" id="IPR000008">
    <property type="entry name" value="C2_dom"/>
</dbReference>
<sequence>MSLKAFPVRPREAQLERRAVALGRRLARSLGQQDDEENELELEQDLEDEPDMELSGVVGVTVLEAQKLAGVNINPYVTVHVGGQRRVTATQLGTNCPFYNEYFLFEFHDTRLRLQDLLLEITPERNPGHCPSDDSLTATLCVPPVVPDLAAPSPLDGQFYQRWAPLHDPQDTRAGAKGFVKVTLSVRARGDLPPPMLPEAPGHCSDIEK</sequence>